<reference evidence="3" key="2">
    <citation type="submission" date="2016-10" db="EMBL/GenBank/DDBJ databases">
        <authorList>
            <person name="Varghese N."/>
            <person name="Submissions S."/>
        </authorList>
    </citation>
    <scope>NUCLEOTIDE SEQUENCE [LARGE SCALE GENOMIC DNA]</scope>
    <source>
        <strain evidence="3">CGMCC 1.12397</strain>
    </source>
</reference>
<keyword evidence="4" id="KW-1185">Reference proteome</keyword>
<evidence type="ECO:0000313" key="1">
    <source>
        <dbReference type="EMBL" id="RDI71080.1"/>
    </source>
</evidence>
<reference evidence="2" key="1">
    <citation type="submission" date="2016-10" db="EMBL/GenBank/DDBJ databases">
        <authorList>
            <person name="de Groot N.N."/>
        </authorList>
    </citation>
    <scope>NUCLEOTIDE SEQUENCE [LARGE SCALE GENOMIC DNA]</scope>
    <source>
        <strain evidence="2">CGMCC 1.12397</strain>
    </source>
</reference>
<gene>
    <name evidence="1" type="ORF">DWB78_04680</name>
    <name evidence="2" type="ORF">SAMN05216278_2127</name>
</gene>
<dbReference type="AlphaFoldDB" id="A0A1H1C5P8"/>
<name>A0A1H1C5P8_9EURY</name>
<sequence length="160" mass="18522">MGEFDPVSWETRDAVFGRFGAEIEEYVEEIAPRVRGEDPYEAVKAVHDALSSTLGEEGRTVSGLGEVFVTAYLLERRGVVAPGDAEREYRSLVDCRPTDERLAELFWERERTLWWIGVLCGVHPSLVSYWLSEGDIPLMERNFTEESMRRIRSYRERNEE</sequence>
<reference evidence="1 4" key="3">
    <citation type="submission" date="2018-07" db="EMBL/GenBank/DDBJ databases">
        <title>Genome sequence of extremly halophilic archaeon Halopelagius longus strain BC12-B1.</title>
        <authorList>
            <person name="Zhang X."/>
        </authorList>
    </citation>
    <scope>NUCLEOTIDE SEQUENCE [LARGE SCALE GENOMIC DNA]</scope>
    <source>
        <strain evidence="1 4">BC12-B1</strain>
    </source>
</reference>
<protein>
    <submittedName>
        <fullName evidence="2">Uncharacterized protein</fullName>
    </submittedName>
</protein>
<proteinExistence type="predicted"/>
<dbReference type="EMBL" id="FNKQ01000002">
    <property type="protein sequence ID" value="SDQ59512.1"/>
    <property type="molecule type" value="Genomic_DNA"/>
</dbReference>
<dbReference type="RefSeq" id="WP_092536965.1">
    <property type="nucleotide sequence ID" value="NZ_FNKQ01000002.1"/>
</dbReference>
<evidence type="ECO:0000313" key="2">
    <source>
        <dbReference type="EMBL" id="SDQ59512.1"/>
    </source>
</evidence>
<dbReference type="EMBL" id="QQST01000001">
    <property type="protein sequence ID" value="RDI71080.1"/>
    <property type="molecule type" value="Genomic_DNA"/>
</dbReference>
<evidence type="ECO:0000313" key="3">
    <source>
        <dbReference type="Proteomes" id="UP000199289"/>
    </source>
</evidence>
<organism evidence="2 3">
    <name type="scientific">Halopelagius longus</name>
    <dbReference type="NCBI Taxonomy" id="1236180"/>
    <lineage>
        <taxon>Archaea</taxon>
        <taxon>Methanobacteriati</taxon>
        <taxon>Methanobacteriota</taxon>
        <taxon>Stenosarchaea group</taxon>
        <taxon>Halobacteria</taxon>
        <taxon>Halobacteriales</taxon>
        <taxon>Haloferacaceae</taxon>
    </lineage>
</organism>
<dbReference type="Proteomes" id="UP000199289">
    <property type="component" value="Unassembled WGS sequence"/>
</dbReference>
<evidence type="ECO:0000313" key="4">
    <source>
        <dbReference type="Proteomes" id="UP000255421"/>
    </source>
</evidence>
<accession>A0A1H1C5P8</accession>
<dbReference type="OrthoDB" id="269373at2157"/>
<dbReference type="Proteomes" id="UP000255421">
    <property type="component" value="Unassembled WGS sequence"/>
</dbReference>